<dbReference type="RefSeq" id="WP_014810607.1">
    <property type="nucleotide sequence ID" value="NC_018025.1"/>
</dbReference>
<organism evidence="4 5">
    <name type="scientific">Desulfomonile tiedjei (strain ATCC 49306 / DSM 6799 / DCB-1)</name>
    <dbReference type="NCBI Taxonomy" id="706587"/>
    <lineage>
        <taxon>Bacteria</taxon>
        <taxon>Pseudomonadati</taxon>
        <taxon>Thermodesulfobacteriota</taxon>
        <taxon>Desulfomonilia</taxon>
        <taxon>Desulfomonilales</taxon>
        <taxon>Desulfomonilaceae</taxon>
        <taxon>Desulfomonile</taxon>
    </lineage>
</organism>
<dbReference type="GO" id="GO:0019545">
    <property type="term" value="P:L-arginine catabolic process to succinate"/>
    <property type="evidence" value="ECO:0007669"/>
    <property type="project" value="UniProtKB-UniPathway"/>
</dbReference>
<keyword evidence="1" id="KW-0056">Arginine metabolism</keyword>
<dbReference type="Proteomes" id="UP000006055">
    <property type="component" value="Chromosome"/>
</dbReference>
<protein>
    <recommendedName>
        <fullName evidence="3">N-succinylarginine dihydrolase</fullName>
        <ecNumber evidence="3">3.5.3.23</ecNumber>
    </recommendedName>
</protein>
<dbReference type="NCBIfam" id="NF009789">
    <property type="entry name" value="PRK13281.1"/>
    <property type="match status" value="1"/>
</dbReference>
<dbReference type="InterPro" id="IPR007079">
    <property type="entry name" value="SuccinylArg_d-Hdrlase_AstB"/>
</dbReference>
<dbReference type="HAMAP" id="MF_01172">
    <property type="entry name" value="AstB"/>
    <property type="match status" value="1"/>
</dbReference>
<dbReference type="EC" id="3.5.3.23" evidence="3"/>
<dbReference type="HOGENOM" id="CLU_053835_0_0_7"/>
<dbReference type="STRING" id="706587.Desti_2798"/>
<proteinExistence type="inferred from homology"/>
<sequence length="455" mass="50169">MTREMNFDGLVGPTHNYAGLSYGNPASMEHALTVSDPRSAVLQGLEKMKLLADLGVPQAVIPPQDRPDIPMLRKLGFKGNDSDTISAVARDSKALLAAVYSSSSMWAANAATVSPSADTEDGKVHFTPANLITQFHRSLEPRFTARVLRKIFPDETQFVHHPPLPCALHYCDEGAANHVRLCSSVGEKGLELFVFGKRPFDTGDIGPLLFPARQSFEASRAIARLHGLDRNATIFLKQSSLAVDSGVFHNDVISVGNQNLFFFHELAFEQQLKSIAAVRDTFVKMYDAEPIFIEVANRRVPLELAVKTYLFNIQIVTLANNDMTVIAPTEIAETPQTADVIDNIIEDSNNPIKSVHYVNIRESMKNGGGPACLRLRVVLSETERQAVHPNVVLTSTLYHDLVRWAGAHYRDRLEPEDLADPQLIQETRTALDALTQILGLGSLYDFQRTGGERGS</sequence>
<evidence type="ECO:0000313" key="5">
    <source>
        <dbReference type="Proteomes" id="UP000006055"/>
    </source>
</evidence>
<dbReference type="Gene3D" id="3.75.10.20">
    <property type="entry name" value="Succinylarginine dihydrolase"/>
    <property type="match status" value="1"/>
</dbReference>
<dbReference type="InterPro" id="IPR037031">
    <property type="entry name" value="AstB_sf"/>
</dbReference>
<dbReference type="UniPathway" id="UPA00185">
    <property type="reaction ID" value="UER00280"/>
</dbReference>
<dbReference type="PANTHER" id="PTHR30420:SF2">
    <property type="entry name" value="N-SUCCINYLARGININE DIHYDROLASE"/>
    <property type="match status" value="1"/>
</dbReference>
<dbReference type="AlphaFoldDB" id="I4C7C7"/>
<dbReference type="NCBIfam" id="TIGR03241">
    <property type="entry name" value="arg_catab_astB"/>
    <property type="match status" value="1"/>
</dbReference>
<keyword evidence="2 4" id="KW-0378">Hydrolase</keyword>
<name>I4C7C7_DESTA</name>
<reference evidence="5" key="1">
    <citation type="submission" date="2012-06" db="EMBL/GenBank/DDBJ databases">
        <title>Complete sequence of chromosome of Desulfomonile tiedjei DSM 6799.</title>
        <authorList>
            <person name="Lucas S."/>
            <person name="Copeland A."/>
            <person name="Lapidus A."/>
            <person name="Glavina del Rio T."/>
            <person name="Dalin E."/>
            <person name="Tice H."/>
            <person name="Bruce D."/>
            <person name="Goodwin L."/>
            <person name="Pitluck S."/>
            <person name="Peters L."/>
            <person name="Ovchinnikova G."/>
            <person name="Zeytun A."/>
            <person name="Lu M."/>
            <person name="Kyrpides N."/>
            <person name="Mavromatis K."/>
            <person name="Ivanova N."/>
            <person name="Brettin T."/>
            <person name="Detter J.C."/>
            <person name="Han C."/>
            <person name="Larimer F."/>
            <person name="Land M."/>
            <person name="Hauser L."/>
            <person name="Markowitz V."/>
            <person name="Cheng J.-F."/>
            <person name="Hugenholtz P."/>
            <person name="Woyke T."/>
            <person name="Wu D."/>
            <person name="Spring S."/>
            <person name="Schroeder M."/>
            <person name="Brambilla E."/>
            <person name="Klenk H.-P."/>
            <person name="Eisen J.A."/>
        </authorList>
    </citation>
    <scope>NUCLEOTIDE SEQUENCE [LARGE SCALE GENOMIC DNA]</scope>
    <source>
        <strain evidence="5">ATCC 49306 / DSM 6799 / DCB-1</strain>
    </source>
</reference>
<evidence type="ECO:0000313" key="4">
    <source>
        <dbReference type="EMBL" id="AFM25468.1"/>
    </source>
</evidence>
<dbReference type="eggNOG" id="COG3724">
    <property type="taxonomic scope" value="Bacteria"/>
</dbReference>
<dbReference type="KEGG" id="dti:Desti_2798"/>
<dbReference type="OrthoDB" id="248552at2"/>
<dbReference type="Pfam" id="PF04996">
    <property type="entry name" value="AstB"/>
    <property type="match status" value="1"/>
</dbReference>
<evidence type="ECO:0000256" key="1">
    <source>
        <dbReference type="ARBA" id="ARBA00022503"/>
    </source>
</evidence>
<accession>I4C7C7</accession>
<dbReference type="PANTHER" id="PTHR30420">
    <property type="entry name" value="N-SUCCINYLARGININE DIHYDROLASE"/>
    <property type="match status" value="1"/>
</dbReference>
<evidence type="ECO:0000256" key="2">
    <source>
        <dbReference type="ARBA" id="ARBA00022801"/>
    </source>
</evidence>
<dbReference type="EMBL" id="CP003360">
    <property type="protein sequence ID" value="AFM25468.1"/>
    <property type="molecule type" value="Genomic_DNA"/>
</dbReference>
<keyword evidence="5" id="KW-1185">Reference proteome</keyword>
<evidence type="ECO:0000256" key="3">
    <source>
        <dbReference type="NCBIfam" id="TIGR03241"/>
    </source>
</evidence>
<dbReference type="SUPFAM" id="SSF55909">
    <property type="entry name" value="Pentein"/>
    <property type="match status" value="1"/>
</dbReference>
<dbReference type="GO" id="GO:0009015">
    <property type="term" value="F:N-succinylarginine dihydrolase activity"/>
    <property type="evidence" value="ECO:0007669"/>
    <property type="project" value="UniProtKB-UniRule"/>
</dbReference>
<gene>
    <name evidence="4" type="ordered locus">Desti_2798</name>
</gene>
<dbReference type="PATRIC" id="fig|706587.4.peg.3187"/>